<evidence type="ECO:0000256" key="6">
    <source>
        <dbReference type="NCBIfam" id="TIGR01068"/>
    </source>
</evidence>
<dbReference type="EMBL" id="JAHJDP010000023">
    <property type="protein sequence ID" value="MBU2690101.1"/>
    <property type="molecule type" value="Genomic_DNA"/>
</dbReference>
<reference evidence="11" key="1">
    <citation type="submission" date="2021-05" db="EMBL/GenBank/DDBJ databases">
        <title>Energy efficiency and biological interactions define the core microbiome of deep oligotrophic groundwater.</title>
        <authorList>
            <person name="Mehrshad M."/>
            <person name="Lopez-Fernandez M."/>
            <person name="Bell E."/>
            <person name="Bernier-Latmani R."/>
            <person name="Bertilsson S."/>
            <person name="Dopson M."/>
        </authorList>
    </citation>
    <scope>NUCLEOTIDE SEQUENCE</scope>
    <source>
        <strain evidence="11">Modern_marine.mb.64</strain>
    </source>
</reference>
<evidence type="ECO:0000256" key="8">
    <source>
        <dbReference type="PIRSR" id="PIRSR000077-1"/>
    </source>
</evidence>
<dbReference type="InterPro" id="IPR005746">
    <property type="entry name" value="Thioredoxin"/>
</dbReference>
<comment type="caution">
    <text evidence="11">The sequence shown here is derived from an EMBL/GenBank/DDBJ whole genome shotgun (WGS) entry which is preliminary data.</text>
</comment>
<feature type="site" description="Contributes to redox potential value" evidence="8">
    <location>
        <position position="31"/>
    </location>
</feature>
<feature type="site" description="Contributes to redox potential value" evidence="8">
    <location>
        <position position="30"/>
    </location>
</feature>
<evidence type="ECO:0000256" key="9">
    <source>
        <dbReference type="PIRSR" id="PIRSR000077-4"/>
    </source>
</evidence>
<proteinExistence type="inferred from homology"/>
<dbReference type="FunFam" id="3.40.30.10:FF:000001">
    <property type="entry name" value="Thioredoxin"/>
    <property type="match status" value="1"/>
</dbReference>
<dbReference type="PRINTS" id="PR00421">
    <property type="entry name" value="THIOREDOXIN"/>
</dbReference>
<dbReference type="Pfam" id="PF00085">
    <property type="entry name" value="Thioredoxin"/>
    <property type="match status" value="1"/>
</dbReference>
<feature type="active site" description="Nucleophile" evidence="8">
    <location>
        <position position="32"/>
    </location>
</feature>
<evidence type="ECO:0000313" key="11">
    <source>
        <dbReference type="EMBL" id="MBU2690101.1"/>
    </source>
</evidence>
<dbReference type="Proteomes" id="UP000777784">
    <property type="component" value="Unassembled WGS sequence"/>
</dbReference>
<feature type="site" description="Deprotonates C-terminal active site Cys" evidence="8">
    <location>
        <position position="23"/>
    </location>
</feature>
<evidence type="ECO:0000256" key="2">
    <source>
        <dbReference type="ARBA" id="ARBA00022448"/>
    </source>
</evidence>
<feature type="active site" description="Nucleophile" evidence="8">
    <location>
        <position position="29"/>
    </location>
</feature>
<dbReference type="InterPro" id="IPR013766">
    <property type="entry name" value="Thioredoxin_domain"/>
</dbReference>
<evidence type="ECO:0000256" key="7">
    <source>
        <dbReference type="PIRNR" id="PIRNR000077"/>
    </source>
</evidence>
<protein>
    <recommendedName>
        <fullName evidence="6 7">Thioredoxin</fullName>
    </recommendedName>
</protein>
<gene>
    <name evidence="11" type="primary">trxA</name>
    <name evidence="11" type="ORF">KJ970_04175</name>
</gene>
<evidence type="ECO:0000256" key="5">
    <source>
        <dbReference type="ARBA" id="ARBA00023284"/>
    </source>
</evidence>
<feature type="domain" description="Thioredoxin" evidence="10">
    <location>
        <begin position="1"/>
        <end position="104"/>
    </location>
</feature>
<evidence type="ECO:0000313" key="12">
    <source>
        <dbReference type="Proteomes" id="UP000777784"/>
    </source>
</evidence>
<accession>A0A948W5Z9</accession>
<dbReference type="InterPro" id="IPR036249">
    <property type="entry name" value="Thioredoxin-like_sf"/>
</dbReference>
<feature type="disulfide bond" description="Redox-active" evidence="9">
    <location>
        <begin position="29"/>
        <end position="32"/>
    </location>
</feature>
<dbReference type="PROSITE" id="PS51352">
    <property type="entry name" value="THIOREDOXIN_2"/>
    <property type="match status" value="1"/>
</dbReference>
<dbReference type="Gene3D" id="3.40.30.10">
    <property type="entry name" value="Glutaredoxin"/>
    <property type="match status" value="1"/>
</dbReference>
<keyword evidence="4 9" id="KW-1015">Disulfide bond</keyword>
<keyword evidence="5 9" id="KW-0676">Redox-active center</keyword>
<keyword evidence="2" id="KW-0813">Transport</keyword>
<evidence type="ECO:0000256" key="3">
    <source>
        <dbReference type="ARBA" id="ARBA00022982"/>
    </source>
</evidence>
<dbReference type="PANTHER" id="PTHR45663:SF11">
    <property type="entry name" value="GEO12009P1"/>
    <property type="match status" value="1"/>
</dbReference>
<dbReference type="NCBIfam" id="TIGR01068">
    <property type="entry name" value="thioredoxin"/>
    <property type="match status" value="1"/>
</dbReference>
<evidence type="ECO:0000256" key="4">
    <source>
        <dbReference type="ARBA" id="ARBA00023157"/>
    </source>
</evidence>
<evidence type="ECO:0000259" key="10">
    <source>
        <dbReference type="PROSITE" id="PS51352"/>
    </source>
</evidence>
<organism evidence="11 12">
    <name type="scientific">Eiseniibacteriota bacterium</name>
    <dbReference type="NCBI Taxonomy" id="2212470"/>
    <lineage>
        <taxon>Bacteria</taxon>
        <taxon>Candidatus Eiseniibacteriota</taxon>
    </lineage>
</organism>
<sequence length="104" mass="11455">MNKVTDDNFNSEALQAGALVMLDFGATWCGPCKALEPILAEISEEYGDRIFIGKADIEEAPKIAERFSIMSVPTVIFLKAGEEVGRFVGAERKDKIVKKIEGYL</sequence>
<name>A0A948W5Z9_UNCEI</name>
<keyword evidence="3" id="KW-0249">Electron transport</keyword>
<evidence type="ECO:0000256" key="1">
    <source>
        <dbReference type="ARBA" id="ARBA00008987"/>
    </source>
</evidence>
<dbReference type="GO" id="GO:0015035">
    <property type="term" value="F:protein-disulfide reductase activity"/>
    <property type="evidence" value="ECO:0007669"/>
    <property type="project" value="UniProtKB-UniRule"/>
</dbReference>
<dbReference type="SUPFAM" id="SSF52833">
    <property type="entry name" value="Thioredoxin-like"/>
    <property type="match status" value="1"/>
</dbReference>
<dbReference type="PIRSF" id="PIRSF000077">
    <property type="entry name" value="Thioredoxin"/>
    <property type="match status" value="1"/>
</dbReference>
<dbReference type="AlphaFoldDB" id="A0A948W5Z9"/>
<comment type="similarity">
    <text evidence="1 7">Belongs to the thioredoxin family.</text>
</comment>
<dbReference type="GO" id="GO:0045454">
    <property type="term" value="P:cell redox homeostasis"/>
    <property type="evidence" value="ECO:0007669"/>
    <property type="project" value="TreeGrafter"/>
</dbReference>
<dbReference type="CDD" id="cd02947">
    <property type="entry name" value="TRX_family"/>
    <property type="match status" value="1"/>
</dbReference>
<dbReference type="PANTHER" id="PTHR45663">
    <property type="entry name" value="GEO12009P1"/>
    <property type="match status" value="1"/>
</dbReference>
<dbReference type="GO" id="GO:0005829">
    <property type="term" value="C:cytosol"/>
    <property type="evidence" value="ECO:0007669"/>
    <property type="project" value="TreeGrafter"/>
</dbReference>